<evidence type="ECO:0000256" key="1">
    <source>
        <dbReference type="ARBA" id="ARBA00004418"/>
    </source>
</evidence>
<reference evidence="5 6" key="1">
    <citation type="journal article" date="2019" name="Emerg. Microbes Infect.">
        <title>Comprehensive subspecies identification of 175 nontuberculous mycobacteria species based on 7547 genomic profiles.</title>
        <authorList>
            <person name="Matsumoto Y."/>
            <person name="Kinjo T."/>
            <person name="Motooka D."/>
            <person name="Nabeya D."/>
            <person name="Jung N."/>
            <person name="Uechi K."/>
            <person name="Horii T."/>
            <person name="Iida T."/>
            <person name="Fujita J."/>
            <person name="Nakamura S."/>
        </authorList>
    </citation>
    <scope>NUCLEOTIDE SEQUENCE [LARGE SCALE GENOMIC DNA]</scope>
    <source>
        <strain evidence="5 6">JCM 12375</strain>
    </source>
</reference>
<evidence type="ECO:0000256" key="4">
    <source>
        <dbReference type="ARBA" id="ARBA00022764"/>
    </source>
</evidence>
<dbReference type="Gene3D" id="3.40.190.10">
    <property type="entry name" value="Periplasmic binding protein-like II"/>
    <property type="match status" value="2"/>
</dbReference>
<evidence type="ECO:0000256" key="3">
    <source>
        <dbReference type="ARBA" id="ARBA00022729"/>
    </source>
</evidence>
<dbReference type="Pfam" id="PF13416">
    <property type="entry name" value="SBP_bac_8"/>
    <property type="match status" value="1"/>
</dbReference>
<evidence type="ECO:0000313" key="5">
    <source>
        <dbReference type="EMBL" id="BBX35017.1"/>
    </source>
</evidence>
<dbReference type="PANTHER" id="PTHR30222:SF17">
    <property type="entry name" value="SPERMIDINE_PUTRESCINE-BINDING PERIPLASMIC PROTEIN"/>
    <property type="match status" value="1"/>
</dbReference>
<keyword evidence="3" id="KW-0732">Signal</keyword>
<sequence length="384" mass="42172">MNPMDKLRILASPSDAQRITRRSLLAGFAVAGAGLALSGCARGGVPSPPADGRLEDQLNVYSWGDYDDPDNLAEFSKRGVTVQVDNFGSNEELVAKLGAARGTSGYDIVVPTGSYVPMMAHAGLLEKLDHSYLPNLANVEATYLRQPWDPTNQYAVCKNWGTTGFVYDTTVVDRELTSWGDFLDAAQKEARGKTTLLEDPWEVCSVFFAANGFNLNTTDERQLDACERFMVDTISPTVAAFVSQVSAQLVQGQFAMMQAFNGDVRLALLEDDDPDRWRFVFPTPTANLWMDTWAIAKGAKHPDAAYAFINYMLEPEVGMKEMEHIGYPTGLIGQRQLAMQNEVPMTDLIYPTQATLDRLTPSEVNDASGRLVKIFNRMQAGAAA</sequence>
<accession>A0ABM7HWN4</accession>
<name>A0ABM7HWN4_MYCME</name>
<dbReference type="InterPro" id="IPR006311">
    <property type="entry name" value="TAT_signal"/>
</dbReference>
<dbReference type="SUPFAM" id="SSF53850">
    <property type="entry name" value="Periplasmic binding protein-like II"/>
    <property type="match status" value="1"/>
</dbReference>
<dbReference type="EMBL" id="AP022567">
    <property type="protein sequence ID" value="BBX35017.1"/>
    <property type="molecule type" value="Genomic_DNA"/>
</dbReference>
<dbReference type="PRINTS" id="PR00909">
    <property type="entry name" value="SPERMDNBNDNG"/>
</dbReference>
<proteinExistence type="predicted"/>
<dbReference type="PANTHER" id="PTHR30222">
    <property type="entry name" value="SPERMIDINE/PUTRESCINE-BINDING PERIPLASMIC PROTEIN"/>
    <property type="match status" value="1"/>
</dbReference>
<comment type="subcellular location">
    <subcellularLocation>
        <location evidence="1">Periplasm</location>
    </subcellularLocation>
</comment>
<evidence type="ECO:0000256" key="2">
    <source>
        <dbReference type="ARBA" id="ARBA00022448"/>
    </source>
</evidence>
<organism evidence="5 6">
    <name type="scientific">Mycolicibacterium mageritense</name>
    <name type="common">Mycobacterium mageritense</name>
    <dbReference type="NCBI Taxonomy" id="53462"/>
    <lineage>
        <taxon>Bacteria</taxon>
        <taxon>Bacillati</taxon>
        <taxon>Actinomycetota</taxon>
        <taxon>Actinomycetes</taxon>
        <taxon>Mycobacteriales</taxon>
        <taxon>Mycobacteriaceae</taxon>
        <taxon>Mycolicibacterium</taxon>
    </lineage>
</organism>
<keyword evidence="4" id="KW-0574">Periplasm</keyword>
<dbReference type="InterPro" id="IPR001188">
    <property type="entry name" value="Sperm_putr-bd"/>
</dbReference>
<keyword evidence="2" id="KW-0813">Transport</keyword>
<evidence type="ECO:0000313" key="6">
    <source>
        <dbReference type="Proteomes" id="UP000465622"/>
    </source>
</evidence>
<dbReference type="Proteomes" id="UP000465622">
    <property type="component" value="Chromosome"/>
</dbReference>
<dbReference type="PROSITE" id="PS51318">
    <property type="entry name" value="TAT"/>
    <property type="match status" value="1"/>
</dbReference>
<protein>
    <submittedName>
        <fullName evidence="5">Spermidine/putrescine ABC transporter substrate-binding protein</fullName>
    </submittedName>
</protein>
<keyword evidence="6" id="KW-1185">Reference proteome</keyword>
<gene>
    <name evidence="5" type="primary">potD</name>
    <name evidence="5" type="ORF">MMAGJ_42990</name>
</gene>
<dbReference type="InterPro" id="IPR006059">
    <property type="entry name" value="SBP"/>
</dbReference>
<dbReference type="CDD" id="cd13590">
    <property type="entry name" value="PBP2_PotD_PotF_like"/>
    <property type="match status" value="1"/>
</dbReference>